<dbReference type="EMBL" id="JAIUEN010000003">
    <property type="protein sequence ID" value="MCE3360929.1"/>
    <property type="molecule type" value="Genomic_DNA"/>
</dbReference>
<reference evidence="43 44" key="7">
    <citation type="submission" date="2019-12" db="EMBL/GenBank/DDBJ databases">
        <authorList>
            <consortium name="Pathogen Informatics"/>
        </authorList>
    </citation>
    <scope>NUCLEOTIDE SEQUENCE [LARGE SCALE GENOMIC DNA]</scope>
    <source>
        <strain evidence="29 53">MOS105</strain>
        <strain evidence="30">NCTC13131</strain>
        <strain evidence="22 46">S040_N01_C01</strain>
        <strain evidence="23 44">S087_N01_C01</strain>
        <strain evidence="28 52">SG160</strain>
        <strain evidence="26 48">T012_N10_C04</strain>
        <strain evidence="24 43">T012_N16_C08</strain>
        <strain evidence="25 45">T065_N03_C06</strain>
        <strain evidence="27 47">T197_A02_C01</strain>
    </source>
</reference>
<reference evidence="38 54" key="8">
    <citation type="journal article" date="2020" name="J. Antimicrob. Chemother.">
        <title>Detection of heterogeneous vancomycin intermediate resistance in MRSA isolates from Latin America.</title>
        <authorList>
            <person name="Castro B.E."/>
            <person name="Berrio M."/>
            <person name="Vargas M.L."/>
            <person name="Carvajal L.P."/>
            <person name="Millan L.V."/>
            <person name="Rios R."/>
            <person name="Hernandez A.K."/>
            <person name="Rincon S."/>
            <person name="Cubides P."/>
            <person name="Forero E."/>
            <person name="Dinh A."/>
            <person name="Seas C."/>
            <person name="Munita J.M."/>
            <person name="Arias C.A."/>
            <person name="Reyes J."/>
            <person name="Diaz L."/>
        </authorList>
    </citation>
    <scope>NUCLEOTIDE SEQUENCE [LARGE SCALE GENOMIC DNA]</scope>
    <source>
        <strain evidence="38 54">UE1097</strain>
    </source>
</reference>
<evidence type="ECO:0000313" key="26">
    <source>
        <dbReference type="EMBL" id="CAA6057446.1"/>
    </source>
</evidence>
<evidence type="ECO:0000313" key="54">
    <source>
        <dbReference type="Proteomes" id="UP000547874"/>
    </source>
</evidence>
<dbReference type="EMBL" id="CACTPI010000002">
    <property type="protein sequence ID" value="CAA4089381.1"/>
    <property type="molecule type" value="Genomic_DNA"/>
</dbReference>
<dbReference type="EMBL" id="LALJ01000006">
    <property type="protein sequence ID" value="KMR37243.1"/>
    <property type="molecule type" value="Genomic_DNA"/>
</dbReference>
<dbReference type="Proteomes" id="UP000293434">
    <property type="component" value="Unassembled WGS sequence"/>
</dbReference>
<evidence type="ECO:0000313" key="25">
    <source>
        <dbReference type="EMBL" id="CAA4675205.1"/>
    </source>
</evidence>
<reference evidence="41 42" key="5">
    <citation type="submission" date="2018-11" db="EMBL/GenBank/DDBJ databases">
        <title>Genomic profiling of Staphylococcus species from a Poultry farm system in KwaZulu-Natal, South Africa.</title>
        <authorList>
            <person name="Amoako D.G."/>
            <person name="Somboro A.M."/>
            <person name="Abia A.L.K."/>
            <person name="Bester L.A."/>
            <person name="Essack S.Y."/>
        </authorList>
    </citation>
    <scope>NUCLEOTIDE SEQUENCE [LARGE SCALE GENOMIC DNA]</scope>
    <source>
        <strain evidence="40 42">SA12</strain>
        <strain evidence="39 41">SA9</strain>
    </source>
</reference>
<dbReference type="EMBL" id="KP271950">
    <property type="protein sequence ID" value="AKG65859.1"/>
    <property type="molecule type" value="Genomic_DNA"/>
</dbReference>
<dbReference type="InterPro" id="IPR050351">
    <property type="entry name" value="BphY/WalK/GraS-like"/>
</dbReference>
<keyword evidence="13" id="KW-0843">Virulence</keyword>
<evidence type="ECO:0000313" key="41">
    <source>
        <dbReference type="Proteomes" id="UP000293434"/>
    </source>
</evidence>
<evidence type="ECO:0000256" key="13">
    <source>
        <dbReference type="ARBA" id="ARBA00023026"/>
    </source>
</evidence>
<dbReference type="Proteomes" id="UP000505390">
    <property type="component" value="Unassembled WGS sequence"/>
</dbReference>
<evidence type="ECO:0000256" key="4">
    <source>
        <dbReference type="ARBA" id="ARBA00022475"/>
    </source>
</evidence>
<dbReference type="OMA" id="MRCDPVR"/>
<keyword evidence="8" id="KW-0547">Nucleotide-binding</keyword>
<dbReference type="GO" id="GO:0005524">
    <property type="term" value="F:ATP binding"/>
    <property type="evidence" value="ECO:0007669"/>
    <property type="project" value="UniProtKB-KW"/>
</dbReference>
<evidence type="ECO:0000313" key="37">
    <source>
        <dbReference type="EMBL" id="NDP55016.1"/>
    </source>
</evidence>
<evidence type="ECO:0000313" key="51">
    <source>
        <dbReference type="Proteomes" id="UP000478867"/>
    </source>
</evidence>
<dbReference type="Proteomes" id="UP000507112">
    <property type="component" value="Unassembled WGS sequence"/>
</dbReference>
<evidence type="ECO:0000313" key="36">
    <source>
        <dbReference type="EMBL" id="MVM09751.1"/>
    </source>
</evidence>
<evidence type="ECO:0000313" key="40">
    <source>
        <dbReference type="EMBL" id="RZI06983.1"/>
    </source>
</evidence>
<dbReference type="Pfam" id="PF00512">
    <property type="entry name" value="HisKA"/>
    <property type="match status" value="1"/>
</dbReference>
<evidence type="ECO:0000313" key="49">
    <source>
        <dbReference type="Proteomes" id="UP000466646"/>
    </source>
</evidence>
<evidence type="ECO:0000256" key="7">
    <source>
        <dbReference type="ARBA" id="ARBA00022692"/>
    </source>
</evidence>
<dbReference type="GO" id="GO:0000155">
    <property type="term" value="F:phosphorelay sensor kinase activity"/>
    <property type="evidence" value="ECO:0007669"/>
    <property type="project" value="InterPro"/>
</dbReference>
<dbReference type="CDD" id="cd00075">
    <property type="entry name" value="HATPase"/>
    <property type="match status" value="1"/>
</dbReference>
<dbReference type="InterPro" id="IPR036890">
    <property type="entry name" value="HATPase_C_sf"/>
</dbReference>
<evidence type="ECO:0000313" key="33">
    <source>
        <dbReference type="EMBL" id="KSA81218.1"/>
    </source>
</evidence>
<evidence type="ECO:0000313" key="39">
    <source>
        <dbReference type="EMBL" id="RZH92850.1"/>
    </source>
</evidence>
<dbReference type="GO" id="GO:0016036">
    <property type="term" value="P:cellular response to phosphate starvation"/>
    <property type="evidence" value="ECO:0007669"/>
    <property type="project" value="TreeGrafter"/>
</dbReference>
<dbReference type="Pfam" id="PF02518">
    <property type="entry name" value="HATPase_c"/>
    <property type="match status" value="1"/>
</dbReference>
<feature type="domain" description="HAMP" evidence="20">
    <location>
        <begin position="61"/>
        <end position="114"/>
    </location>
</feature>
<dbReference type="Proteomes" id="UP000478867">
    <property type="component" value="Unassembled WGS sequence"/>
</dbReference>
<keyword evidence="7 18" id="KW-0812">Transmembrane</keyword>
<dbReference type="Proteomes" id="UP000294017">
    <property type="component" value="Unassembled WGS sequence"/>
</dbReference>
<evidence type="ECO:0000313" key="21">
    <source>
        <dbReference type="EMBL" id="AKG65859.1"/>
    </source>
</evidence>
<dbReference type="SUPFAM" id="SSF47384">
    <property type="entry name" value="Homodimeric domain of signal transducing histidine kinase"/>
    <property type="match status" value="1"/>
</dbReference>
<evidence type="ECO:0000313" key="38">
    <source>
        <dbReference type="EMBL" id="NUY13270.1"/>
    </source>
</evidence>
<dbReference type="EMBL" id="UAUZ02000002">
    <property type="protein sequence ID" value="CAD7353388.1"/>
    <property type="molecule type" value="Genomic_DNA"/>
</dbReference>
<dbReference type="InterPro" id="IPR003594">
    <property type="entry name" value="HATPase_dom"/>
</dbReference>
<evidence type="ECO:0000313" key="47">
    <source>
        <dbReference type="Proteomes" id="UP000459586"/>
    </source>
</evidence>
<keyword evidence="14 18" id="KW-0472">Membrane</keyword>
<evidence type="ECO:0000256" key="15">
    <source>
        <dbReference type="ARBA" id="ARBA00044126"/>
    </source>
</evidence>
<organism evidence="32">
    <name type="scientific">Staphylococcus aureus</name>
    <dbReference type="NCBI Taxonomy" id="1280"/>
    <lineage>
        <taxon>Bacteria</taxon>
        <taxon>Bacillati</taxon>
        <taxon>Bacillota</taxon>
        <taxon>Bacilli</taxon>
        <taxon>Bacillales</taxon>
        <taxon>Staphylococcaceae</taxon>
        <taxon>Staphylococcus</taxon>
    </lineage>
</organism>
<accession>A0A0F7H364</accession>
<dbReference type="PRINTS" id="PR00344">
    <property type="entry name" value="BCTRLSENSOR"/>
</dbReference>
<dbReference type="Proteomes" id="UP000547874">
    <property type="component" value="Unassembled WGS sequence"/>
</dbReference>
<dbReference type="Proteomes" id="UP000471199">
    <property type="component" value="Unassembled WGS sequence"/>
</dbReference>
<dbReference type="EMBL" id="JAAFLG010000001">
    <property type="protein sequence ID" value="NDP55016.1"/>
    <property type="molecule type" value="Genomic_DNA"/>
</dbReference>
<dbReference type="Proteomes" id="UP000459702">
    <property type="component" value="Unassembled WGS sequence"/>
</dbReference>
<reference evidence="32" key="2">
    <citation type="journal article" date="2015" name="J. Infect. Dis.">
        <title>Parallel Epidemics of Community-Associated Methicillin-Resistant Staphylococcus aureus USA300 Infection in North and South America.</title>
        <authorList>
            <person name="Planet P.J."/>
            <person name="Diaz L."/>
            <person name="Kolokotronis S.O."/>
            <person name="Narechania A."/>
            <person name="Reyes J."/>
            <person name="Xing G."/>
            <person name="Rincon S."/>
            <person name="Smith H."/>
            <person name="Panesso D."/>
            <person name="Ryan C."/>
            <person name="Smith D.P."/>
            <person name="Guzman M."/>
            <person name="Zurita J."/>
            <person name="Sebra R."/>
            <person name="Deikus G."/>
            <person name="Nolan R.L."/>
            <person name="Tenover F.C."/>
            <person name="Weinstock G.M."/>
            <person name="Robinson D.A."/>
            <person name="Arias C.A."/>
        </authorList>
    </citation>
    <scope>NUCLEOTIDE SEQUENCE</scope>
    <source>
        <strain evidence="31">CA15</strain>
        <strain evidence="32">M121</strain>
    </source>
</reference>
<feature type="transmembrane region" description="Helical" evidence="18">
    <location>
        <begin position="9"/>
        <end position="33"/>
    </location>
</feature>
<evidence type="ECO:0000313" key="45">
    <source>
        <dbReference type="Proteomes" id="UP000443506"/>
    </source>
</evidence>
<dbReference type="EMBL" id="RQTF01000135">
    <property type="protein sequence ID" value="RZI06983.1"/>
    <property type="molecule type" value="Genomic_DNA"/>
</dbReference>
<dbReference type="PANTHER" id="PTHR45453">
    <property type="entry name" value="PHOSPHATE REGULON SENSOR PROTEIN PHOR"/>
    <property type="match status" value="1"/>
</dbReference>
<dbReference type="EMBL" id="CACTWD010000003">
    <property type="protein sequence ID" value="CAA4675205.1"/>
    <property type="molecule type" value="Genomic_DNA"/>
</dbReference>
<evidence type="ECO:0000313" key="31">
    <source>
        <dbReference type="EMBL" id="KMR37243.1"/>
    </source>
</evidence>
<name>A0A0D6G263_STAAU</name>
<comment type="subcellular location">
    <subcellularLocation>
        <location evidence="2">Cell membrane</location>
        <topology evidence="2">Multi-pass membrane protein</topology>
    </subcellularLocation>
</comment>
<evidence type="ECO:0000313" key="48">
    <source>
        <dbReference type="Proteomes" id="UP000459702"/>
    </source>
</evidence>
<dbReference type="EMBL" id="CAIGXB010000001">
    <property type="protein sequence ID" value="CAC5776019.1"/>
    <property type="molecule type" value="Genomic_DNA"/>
</dbReference>
<dbReference type="PATRIC" id="fig|46170.125.peg.1986"/>
<comment type="catalytic activity">
    <reaction evidence="1">
        <text>ATP + protein L-histidine = ADP + protein N-phospho-L-histidine.</text>
        <dbReference type="EC" id="2.7.13.3"/>
    </reaction>
</comment>
<dbReference type="PROSITE" id="PS50109">
    <property type="entry name" value="HIS_KIN"/>
    <property type="match status" value="1"/>
</dbReference>
<dbReference type="InterPro" id="IPR005467">
    <property type="entry name" value="His_kinase_dom"/>
</dbReference>
<evidence type="ECO:0000313" key="50">
    <source>
        <dbReference type="Proteomes" id="UP000471199"/>
    </source>
</evidence>
<keyword evidence="12" id="KW-0902">Two-component regulatory system</keyword>
<dbReference type="Proteomes" id="UP000442782">
    <property type="component" value="Unassembled WGS sequence"/>
</dbReference>
<evidence type="ECO:0000313" key="43">
    <source>
        <dbReference type="Proteomes" id="UP000442696"/>
    </source>
</evidence>
<dbReference type="Proteomes" id="UP000466646">
    <property type="component" value="Unassembled WGS sequence"/>
</dbReference>
<evidence type="ECO:0000313" key="52">
    <source>
        <dbReference type="Proteomes" id="UP000505390"/>
    </source>
</evidence>
<evidence type="ECO:0000313" key="53">
    <source>
        <dbReference type="Proteomes" id="UP000507112"/>
    </source>
</evidence>
<evidence type="ECO:0000313" key="32">
    <source>
        <dbReference type="EMBL" id="KMR57966.1"/>
    </source>
</evidence>
<evidence type="ECO:0000256" key="9">
    <source>
        <dbReference type="ARBA" id="ARBA00022777"/>
    </source>
</evidence>
<evidence type="ECO:0000313" key="23">
    <source>
        <dbReference type="EMBL" id="CAA4113828.1"/>
    </source>
</evidence>
<evidence type="ECO:0000313" key="44">
    <source>
        <dbReference type="Proteomes" id="UP000442782"/>
    </source>
</evidence>
<reference evidence="37 49" key="9">
    <citation type="submission" date="2020-01" db="EMBL/GenBank/DDBJ databases">
        <title>Analysis of Virulence and Antimicrobial Resistance Gene Carriage in Staphylococcus aureus Infections in Equids Using Whole Genome Sequencing.</title>
        <authorList>
            <person name="Little S.V."/>
            <person name="Hillhouse A.E."/>
            <person name="Cohen N.D."/>
            <person name="Lawhon S.D."/>
            <person name="Bryan L.K."/>
        </authorList>
    </citation>
    <scope>NUCLEOTIDE SEQUENCE [LARGE SCALE GENOMIC DNA]</scope>
    <source>
        <strain evidence="37 49">61-017</strain>
    </source>
</reference>
<dbReference type="Proteomes" id="UP000443708">
    <property type="component" value="Unassembled WGS sequence"/>
</dbReference>
<dbReference type="EMBL" id="RQTC01000138">
    <property type="protein sequence ID" value="RZH92850.1"/>
    <property type="molecule type" value="Genomic_DNA"/>
</dbReference>
<dbReference type="Gene3D" id="3.30.565.10">
    <property type="entry name" value="Histidine kinase-like ATPase, C-terminal domain"/>
    <property type="match status" value="1"/>
</dbReference>
<dbReference type="Proteomes" id="UP001200271">
    <property type="component" value="Unassembled WGS sequence"/>
</dbReference>
<dbReference type="EMBL" id="CACTOE010000007">
    <property type="protein sequence ID" value="CAA4113828.1"/>
    <property type="molecule type" value="Genomic_DNA"/>
</dbReference>
<dbReference type="Gene3D" id="6.10.340.10">
    <property type="match status" value="1"/>
</dbReference>
<dbReference type="Proteomes" id="UP000442696">
    <property type="component" value="Unassembled WGS sequence"/>
</dbReference>
<evidence type="ECO:0000259" key="20">
    <source>
        <dbReference type="PROSITE" id="PS50885"/>
    </source>
</evidence>
<dbReference type="EMBL" id="WPXC01000006">
    <property type="protein sequence ID" value="MVM09751.1"/>
    <property type="molecule type" value="Genomic_DNA"/>
</dbReference>
<evidence type="ECO:0000313" key="35">
    <source>
        <dbReference type="EMBL" id="MVK34222.1"/>
    </source>
</evidence>
<dbReference type="PROSITE" id="PS50885">
    <property type="entry name" value="HAMP"/>
    <property type="match status" value="1"/>
</dbReference>
<evidence type="ECO:0000256" key="12">
    <source>
        <dbReference type="ARBA" id="ARBA00023012"/>
    </source>
</evidence>
<keyword evidence="6 21" id="KW-0808">Transferase</keyword>
<dbReference type="SMART" id="SM00387">
    <property type="entry name" value="HATPase_c"/>
    <property type="match status" value="1"/>
</dbReference>
<dbReference type="GO" id="GO:0004721">
    <property type="term" value="F:phosphoprotein phosphatase activity"/>
    <property type="evidence" value="ECO:0007669"/>
    <property type="project" value="TreeGrafter"/>
</dbReference>
<reference evidence="34" key="10">
    <citation type="journal article" date="2021" name="Front Med (Lausanne)">
        <title>The Prevalence and Determinants of Fusidic Acid Resistance Among Methicillin-Resistant Staphylococcus aureus Clinical Isolates in China.</title>
        <authorList>
            <person name="Zhao H."/>
            <person name="Wang X."/>
            <person name="Wang B."/>
            <person name="Xu Y."/>
            <person name="Rao L."/>
            <person name="Wan B."/>
            <person name="Guo Y."/>
            <person name="Wu X."/>
            <person name="Yu J."/>
            <person name="Chen L."/>
            <person name="Li M."/>
            <person name="Yu F."/>
        </authorList>
    </citation>
    <scope>NUCLEOTIDE SEQUENCE</scope>
    <source>
        <strain evidence="34">NC-4</strain>
    </source>
</reference>
<dbReference type="PANTHER" id="PTHR45453:SF1">
    <property type="entry name" value="PHOSPHATE REGULON SENSOR PROTEIN PHOR"/>
    <property type="match status" value="1"/>
</dbReference>
<evidence type="ECO:0000313" key="24">
    <source>
        <dbReference type="EMBL" id="CAA4365936.1"/>
    </source>
</evidence>
<dbReference type="KEGG" id="saur:SABB_00754"/>
<reference evidence="34" key="11">
    <citation type="submission" date="2023-08" db="EMBL/GenBank/DDBJ databases">
        <authorList>
            <person name="Zhao H."/>
            <person name="Wang X."/>
        </authorList>
    </citation>
    <scope>NUCLEOTIDE SEQUENCE</scope>
    <source>
        <strain evidence="34">NC-4</strain>
    </source>
</reference>
<evidence type="ECO:0000256" key="2">
    <source>
        <dbReference type="ARBA" id="ARBA00004651"/>
    </source>
</evidence>
<accession>A0A1E8WV44</accession>
<keyword evidence="4" id="KW-1003">Cell membrane</keyword>
<gene>
    <name evidence="21" type="primary">saeS</name>
    <name evidence="33" type="ORF">ACR79_05710</name>
    <name evidence="39" type="ORF">EIG94_08690</name>
    <name evidence="40" type="ORF">EIH03_08230</name>
    <name evidence="32" type="ORF">EP54_04225</name>
    <name evidence="31" type="ORF">EQ90_03495</name>
    <name evidence="35" type="ORF">GO814_03625</name>
    <name evidence="36" type="ORF">GO942_03450</name>
    <name evidence="38" type="ORF">GQX37_12195</name>
    <name evidence="37" type="ORF">GZ130_00200</name>
    <name evidence="34" type="ORF">LB359_00925</name>
    <name evidence="30" type="ORF">NCTC13131_00871</name>
    <name evidence="23" type="ORF">SAMEA1029512_01232</name>
    <name evidence="22" type="ORF">SAMEA1029528_00658</name>
    <name evidence="24" type="ORF">SAMEA2078260_01021</name>
    <name evidence="26" type="ORF">SAMEA2078588_00759</name>
    <name evidence="27" type="ORF">SAMEA2080344_00995</name>
    <name evidence="25" type="ORF">SAMEA2081063_00641</name>
    <name evidence="28" type="ORF">SAMEA4008575_00391</name>
    <name evidence="29" type="ORF">SAMEA70146418_00771</name>
</gene>
<dbReference type="EC" id="2.7.13.3" evidence="3"/>
<reference evidence="33" key="3">
    <citation type="submission" date="2015-06" db="EMBL/GenBank/DDBJ databases">
        <authorList>
            <person name="Diene S.M."/>
            <person name="Von Dach E."/>
            <person name="Fankhauser C."/>
            <person name="Schrenzel J."/>
            <person name="Harbarth S."/>
            <person name="Francois P."/>
        </authorList>
    </citation>
    <scope>NUCLEOTIDE SEQUENCE</scope>
    <source>
        <strain evidence="33">MRSA_S26</strain>
    </source>
</reference>
<reference evidence="33" key="4">
    <citation type="journal article" date="2016" name="J. Infect. Dis.">
        <title>Comparative Genomics of Community-Associated Methicillin-Resistant Staphylococcus aureus Shows the Emergence of Clone ST8-USA300 in Geneva, Switzerland.</title>
        <authorList>
            <person name="Von Dach E."/>
            <person name="Diene S.M."/>
            <person name="Fankhauser C."/>
            <person name="Schrenzel J."/>
            <person name="Harbarth S."/>
            <person name="Francois P."/>
        </authorList>
    </citation>
    <scope>NUCLEOTIDE SEQUENCE</scope>
    <source>
        <strain evidence="33">MRSA_S26</strain>
    </source>
</reference>
<dbReference type="Pfam" id="PF00672">
    <property type="entry name" value="HAMP"/>
    <property type="match status" value="1"/>
</dbReference>
<evidence type="ECO:0000256" key="10">
    <source>
        <dbReference type="ARBA" id="ARBA00022840"/>
    </source>
</evidence>
<reference evidence="50 51" key="6">
    <citation type="submission" date="2019-11" db="EMBL/GenBank/DDBJ databases">
        <title>Implementation of targeted gown and glove precautions to prevent Staphylococcus aureus acquisition in community-based nursing homes.</title>
        <authorList>
            <person name="Stine O.C."/>
        </authorList>
    </citation>
    <scope>NUCLEOTIDE SEQUENCE [LARGE SCALE GENOMIC DNA]</scope>
    <source>
        <strain evidence="36 51">S_1081.LBCF.DN</strain>
        <strain evidence="35 50">S_2062.LAUP.DI</strain>
    </source>
</reference>
<feature type="domain" description="Histidine kinase" evidence="19">
    <location>
        <begin position="129"/>
        <end position="348"/>
    </location>
</feature>
<evidence type="ECO:0000259" key="19">
    <source>
        <dbReference type="PROSITE" id="PS50109"/>
    </source>
</evidence>
<sequence>MVLSIRSQIIIGVVSSILLTSTILAIAYILMWFNGHMTLTLTLTTIITSCLTLLICSIFINPLIQKIKQFNIKTKQFANGNYASNDKTFNSPKEIYELNQSFNKMASEITQQMNQIKSEQQEKTELIQNLAHDLKTPLASIISYSEGLRDGIITKDHEIKESYDILIKQANRLSTLFDDMTHIITLNTGKTYPPELIQLDQLLVSILQPYEQRIKHENRTLEVNFCNEIDAFYQYRTPLERILTNLLDNALKFSNVGSRIDINISENEDQDTIDIAISDEGIGIIPELQERIFERTFRVENSRNTKTGGSGLGLYIANELAQQNNAKISVSSDIDVGTTMTVTLHKLDITS</sequence>
<dbReference type="EMBL" id="JAANEC010000122">
    <property type="protein sequence ID" value="NUY13270.1"/>
    <property type="molecule type" value="Genomic_DNA"/>
</dbReference>
<dbReference type="InterPro" id="IPR036097">
    <property type="entry name" value="HisK_dim/P_sf"/>
</dbReference>
<keyword evidence="10" id="KW-0067">ATP-binding</keyword>
<dbReference type="InterPro" id="IPR003661">
    <property type="entry name" value="HisK_dim/P_dom"/>
</dbReference>
<evidence type="ECO:0000256" key="6">
    <source>
        <dbReference type="ARBA" id="ARBA00022679"/>
    </source>
</evidence>
<evidence type="ECO:0000313" key="46">
    <source>
        <dbReference type="Proteomes" id="UP000443708"/>
    </source>
</evidence>
<reference evidence="21" key="1">
    <citation type="submission" date="2014-12" db="EMBL/GenBank/DDBJ databases">
        <authorList>
            <person name="Ramundo M.S."/>
            <person name="Figueiredo A.M.S."/>
        </authorList>
    </citation>
    <scope>NUCLEOTIDE SEQUENCE</scope>
    <source>
        <strain evidence="21">1</strain>
    </source>
</reference>
<feature type="transmembrane region" description="Helical" evidence="18">
    <location>
        <begin position="39"/>
        <end position="64"/>
    </location>
</feature>
<evidence type="ECO:0000256" key="18">
    <source>
        <dbReference type="SAM" id="Phobius"/>
    </source>
</evidence>
<dbReference type="EMBL" id="LFVP01000002">
    <property type="protein sequence ID" value="KSA81218.1"/>
    <property type="molecule type" value="Genomic_DNA"/>
</dbReference>
<dbReference type="EMBL" id="CACTQT010000004">
    <property type="protein sequence ID" value="CAA4365936.1"/>
    <property type="molecule type" value="Genomic_DNA"/>
</dbReference>
<dbReference type="SUPFAM" id="SSF55874">
    <property type="entry name" value="ATPase domain of HSP90 chaperone/DNA topoisomerase II/histidine kinase"/>
    <property type="match status" value="1"/>
</dbReference>
<dbReference type="SMART" id="SM00388">
    <property type="entry name" value="HisKA"/>
    <property type="match status" value="1"/>
</dbReference>
<evidence type="ECO:0000313" key="27">
    <source>
        <dbReference type="EMBL" id="CAA6334689.1"/>
    </source>
</evidence>
<evidence type="ECO:0000313" key="22">
    <source>
        <dbReference type="EMBL" id="CAA4089381.1"/>
    </source>
</evidence>
<dbReference type="Proteomes" id="UP000052129">
    <property type="component" value="Unassembled WGS sequence"/>
</dbReference>
<evidence type="ECO:0000256" key="11">
    <source>
        <dbReference type="ARBA" id="ARBA00022989"/>
    </source>
</evidence>
<evidence type="ECO:0000313" key="29">
    <source>
        <dbReference type="EMBL" id="CAC8201212.1"/>
    </source>
</evidence>
<evidence type="ECO:0000313" key="28">
    <source>
        <dbReference type="EMBL" id="CAC5776019.1"/>
    </source>
</evidence>
<dbReference type="EMBL" id="CACUNS010000003">
    <property type="protein sequence ID" value="CAA6057446.1"/>
    <property type="molecule type" value="Genomic_DNA"/>
</dbReference>
<dbReference type="InterPro" id="IPR004358">
    <property type="entry name" value="Sig_transdc_His_kin-like_C"/>
</dbReference>
<dbReference type="CDD" id="cd00082">
    <property type="entry name" value="HisKA"/>
    <property type="match status" value="1"/>
</dbReference>
<evidence type="ECO:0000256" key="16">
    <source>
        <dbReference type="ARBA" id="ARBA00044288"/>
    </source>
</evidence>
<dbReference type="Gene3D" id="1.10.287.130">
    <property type="match status" value="1"/>
</dbReference>
<proteinExistence type="predicted"/>
<evidence type="ECO:0000256" key="17">
    <source>
        <dbReference type="ARBA" id="ARBA00044353"/>
    </source>
</evidence>
<accession>A0A0D6G263</accession>
<dbReference type="SMR" id="A0A0D6G263"/>
<evidence type="ECO:0000256" key="1">
    <source>
        <dbReference type="ARBA" id="ARBA00000085"/>
    </source>
</evidence>
<evidence type="ECO:0000256" key="3">
    <source>
        <dbReference type="ARBA" id="ARBA00012438"/>
    </source>
</evidence>
<dbReference type="EMBL" id="CAIIGD010000002">
    <property type="protein sequence ID" value="CAC8201212.1"/>
    <property type="molecule type" value="Genomic_DNA"/>
</dbReference>
<dbReference type="AlphaFoldDB" id="A0A0D6G263"/>
<evidence type="ECO:0000256" key="5">
    <source>
        <dbReference type="ARBA" id="ARBA00022553"/>
    </source>
</evidence>
<dbReference type="EMBL" id="CACURZ010000004">
    <property type="protein sequence ID" value="CAA6334689.1"/>
    <property type="molecule type" value="Genomic_DNA"/>
</dbReference>
<keyword evidence="5" id="KW-0597">Phosphoprotein</keyword>
<dbReference type="Proteomes" id="UP000443506">
    <property type="component" value="Unassembled WGS sequence"/>
</dbReference>
<keyword evidence="11 18" id="KW-1133">Transmembrane helix</keyword>
<keyword evidence="9 32" id="KW-0418">Kinase</keyword>
<dbReference type="EMBL" id="WPTS01000020">
    <property type="protein sequence ID" value="MVK34222.1"/>
    <property type="molecule type" value="Genomic_DNA"/>
</dbReference>
<dbReference type="InterPro" id="IPR003660">
    <property type="entry name" value="HAMP_dom"/>
</dbReference>
<protein>
    <recommendedName>
        <fullName evidence="15">Histidine protein kinase SaeS</fullName>
        <ecNumber evidence="3">2.7.13.3</ecNumber>
    </recommendedName>
    <alternativeName>
        <fullName evidence="16">Sensor protein SaeS</fullName>
    </alternativeName>
    <alternativeName>
        <fullName evidence="17">Staphylococcus exoprotein expression protein S</fullName>
    </alternativeName>
</protein>
<dbReference type="FunFam" id="1.10.287.130:FF:000077">
    <property type="entry name" value="Sensor histidine kinase SaeS"/>
    <property type="match status" value="1"/>
</dbReference>
<evidence type="ECO:0000256" key="14">
    <source>
        <dbReference type="ARBA" id="ARBA00023136"/>
    </source>
</evidence>
<dbReference type="EMBL" id="LALQ01000012">
    <property type="protein sequence ID" value="KMR57966.1"/>
    <property type="molecule type" value="Genomic_DNA"/>
</dbReference>
<dbReference type="RefSeq" id="WP_000244412.1">
    <property type="nucleotide sequence ID" value="NC_021670.1"/>
</dbReference>
<evidence type="ECO:0000313" key="42">
    <source>
        <dbReference type="Proteomes" id="UP000294017"/>
    </source>
</evidence>
<evidence type="ECO:0000313" key="30">
    <source>
        <dbReference type="EMBL" id="CAD7353388.1"/>
    </source>
</evidence>
<dbReference type="Proteomes" id="UP000459586">
    <property type="component" value="Unassembled WGS sequence"/>
</dbReference>
<evidence type="ECO:0000313" key="34">
    <source>
        <dbReference type="EMBL" id="MCE3360929.1"/>
    </source>
</evidence>
<evidence type="ECO:0000256" key="8">
    <source>
        <dbReference type="ARBA" id="ARBA00022741"/>
    </source>
</evidence>
<dbReference type="Proteomes" id="UP000251686">
    <property type="component" value="Unassembled WGS sequence"/>
</dbReference>
<dbReference type="GO" id="GO:0005886">
    <property type="term" value="C:plasma membrane"/>
    <property type="evidence" value="ECO:0007669"/>
    <property type="project" value="UniProtKB-SubCell"/>
</dbReference>